<dbReference type="InParanoid" id="C7ZN45"/>
<gene>
    <name evidence="3" type="ORF">NECHADRAFT_88861</name>
</gene>
<feature type="region of interest" description="Disordered" evidence="2">
    <location>
        <begin position="1"/>
        <end position="39"/>
    </location>
</feature>
<feature type="compositionally biased region" description="Low complexity" evidence="2">
    <location>
        <begin position="209"/>
        <end position="221"/>
    </location>
</feature>
<dbReference type="VEuPathDB" id="FungiDB:NECHADRAFT_88861"/>
<keyword evidence="4" id="KW-1185">Reference proteome</keyword>
<dbReference type="AlphaFoldDB" id="C7ZN45"/>
<evidence type="ECO:0000313" key="4">
    <source>
        <dbReference type="Proteomes" id="UP000005206"/>
    </source>
</evidence>
<dbReference type="Proteomes" id="UP000005206">
    <property type="component" value="Chromosome 17"/>
</dbReference>
<dbReference type="GeneID" id="9678705"/>
<protein>
    <submittedName>
        <fullName evidence="3">Uncharacterized protein</fullName>
    </submittedName>
</protein>
<feature type="region of interest" description="Disordered" evidence="2">
    <location>
        <begin position="145"/>
        <end position="178"/>
    </location>
</feature>
<dbReference type="EMBL" id="GG698962">
    <property type="protein sequence ID" value="EEU34571.1"/>
    <property type="molecule type" value="Genomic_DNA"/>
</dbReference>
<sequence>MAVSPAGSVGSTKRSLSLEDEDYFSPVESSDDKIEQTSPVLYPAATRTSTADAETLPPTSSVDIPLAVPAQQTTPNAGTLPSFGSLNTPLASLAQQTTPLAAYFSNTGCPDKPYFSTSASRWCINGPNNISPRRDKAFRDVVLNRDDTDWSPGNQSQPSPSTSRPQPPALGLQHGHGVQKTLEKIVEASNHVERYSPGMPCQKPPPGPSSKLSPLSASKSLPLPPSTPLTPSVKRPRPAADDLGDTPPAKQVGKYLKKYGVRKEYEDYMEHKAKSKMLRKKIEELEDELVQSEDKEQSALERLQAKCNLA</sequence>
<accession>C7ZN45</accession>
<feature type="compositionally biased region" description="Low complexity" evidence="2">
    <location>
        <begin position="155"/>
        <end position="164"/>
    </location>
</feature>
<evidence type="ECO:0000313" key="3">
    <source>
        <dbReference type="EMBL" id="EEU34571.1"/>
    </source>
</evidence>
<evidence type="ECO:0000256" key="2">
    <source>
        <dbReference type="SAM" id="MobiDB-lite"/>
    </source>
</evidence>
<dbReference type="HOGENOM" id="CLU_897384_0_0_1"/>
<feature type="coiled-coil region" evidence="1">
    <location>
        <begin position="268"/>
        <end position="302"/>
    </location>
</feature>
<reference evidence="3 4" key="1">
    <citation type="journal article" date="2009" name="PLoS Genet.">
        <title>The genome of Nectria haematococca: contribution of supernumerary chromosomes to gene expansion.</title>
        <authorList>
            <person name="Coleman J.J."/>
            <person name="Rounsley S.D."/>
            <person name="Rodriguez-Carres M."/>
            <person name="Kuo A."/>
            <person name="Wasmann C.C."/>
            <person name="Grimwood J."/>
            <person name="Schmutz J."/>
            <person name="Taga M."/>
            <person name="White G.J."/>
            <person name="Zhou S."/>
            <person name="Schwartz D.C."/>
            <person name="Freitag M."/>
            <person name="Ma L.J."/>
            <person name="Danchin E.G."/>
            <person name="Henrissat B."/>
            <person name="Coutinho P.M."/>
            <person name="Nelson D.R."/>
            <person name="Straney D."/>
            <person name="Napoli C.A."/>
            <person name="Barker B.M."/>
            <person name="Gribskov M."/>
            <person name="Rep M."/>
            <person name="Kroken S."/>
            <person name="Molnar I."/>
            <person name="Rensing C."/>
            <person name="Kennell J.C."/>
            <person name="Zamora J."/>
            <person name="Farman M.L."/>
            <person name="Selker E.U."/>
            <person name="Salamov A."/>
            <person name="Shapiro H."/>
            <person name="Pangilinan J."/>
            <person name="Lindquist E."/>
            <person name="Lamers C."/>
            <person name="Grigoriev I.V."/>
            <person name="Geiser D.M."/>
            <person name="Covert S.F."/>
            <person name="Temporini E."/>
            <person name="Vanetten H.D."/>
        </authorList>
    </citation>
    <scope>NUCLEOTIDE SEQUENCE [LARGE SCALE GENOMIC DNA]</scope>
    <source>
        <strain evidence="4">ATCC MYA-4622 / CBS 123669 / FGSC 9596 / NRRL 45880 / 77-13-4</strain>
    </source>
</reference>
<name>C7ZN45_FUSV7</name>
<keyword evidence="1" id="KW-0175">Coiled coil</keyword>
<dbReference type="RefSeq" id="XP_003040284.1">
    <property type="nucleotide sequence ID" value="XM_003040238.1"/>
</dbReference>
<dbReference type="KEGG" id="nhe:NECHADRAFT_88861"/>
<feature type="region of interest" description="Disordered" evidence="2">
    <location>
        <begin position="194"/>
        <end position="252"/>
    </location>
</feature>
<evidence type="ECO:0000256" key="1">
    <source>
        <dbReference type="SAM" id="Coils"/>
    </source>
</evidence>
<proteinExistence type="predicted"/>
<organism evidence="3 4">
    <name type="scientific">Fusarium vanettenii (strain ATCC MYA-4622 / CBS 123669 / FGSC 9596 / NRRL 45880 / 77-13-4)</name>
    <name type="common">Fusarium solani subsp. pisi</name>
    <dbReference type="NCBI Taxonomy" id="660122"/>
    <lineage>
        <taxon>Eukaryota</taxon>
        <taxon>Fungi</taxon>
        <taxon>Dikarya</taxon>
        <taxon>Ascomycota</taxon>
        <taxon>Pezizomycotina</taxon>
        <taxon>Sordariomycetes</taxon>
        <taxon>Hypocreomycetidae</taxon>
        <taxon>Hypocreales</taxon>
        <taxon>Nectriaceae</taxon>
        <taxon>Fusarium</taxon>
        <taxon>Fusarium solani species complex</taxon>
        <taxon>Fusarium vanettenii</taxon>
    </lineage>
</organism>